<keyword evidence="7" id="KW-1185">Reference proteome</keyword>
<dbReference type="PANTHER" id="PTHR43735:SF3">
    <property type="entry name" value="FERROPTOSIS SUPPRESSOR PROTEIN 1"/>
    <property type="match status" value="1"/>
</dbReference>
<dbReference type="Proteomes" id="UP001595975">
    <property type="component" value="Unassembled WGS sequence"/>
</dbReference>
<name>A0ABW0WWS7_9ACTN</name>
<dbReference type="GO" id="GO:0016491">
    <property type="term" value="F:oxidoreductase activity"/>
    <property type="evidence" value="ECO:0007669"/>
    <property type="project" value="UniProtKB-KW"/>
</dbReference>
<evidence type="ECO:0000259" key="5">
    <source>
        <dbReference type="Pfam" id="PF07992"/>
    </source>
</evidence>
<dbReference type="EMBL" id="JBHSOF010000002">
    <property type="protein sequence ID" value="MFC5661982.1"/>
    <property type="molecule type" value="Genomic_DNA"/>
</dbReference>
<dbReference type="EC" id="1.6.5.-" evidence="6"/>
<evidence type="ECO:0000256" key="4">
    <source>
        <dbReference type="ARBA" id="ARBA00023002"/>
    </source>
</evidence>
<evidence type="ECO:0000256" key="1">
    <source>
        <dbReference type="ARBA" id="ARBA00006442"/>
    </source>
</evidence>
<keyword evidence="4 6" id="KW-0560">Oxidoreductase</keyword>
<dbReference type="PRINTS" id="PR00368">
    <property type="entry name" value="FADPNR"/>
</dbReference>
<dbReference type="Gene3D" id="3.50.50.100">
    <property type="match status" value="1"/>
</dbReference>
<dbReference type="PANTHER" id="PTHR43735">
    <property type="entry name" value="APOPTOSIS-INDUCING FACTOR 1"/>
    <property type="match status" value="1"/>
</dbReference>
<feature type="domain" description="FAD/NAD(P)-binding" evidence="5">
    <location>
        <begin position="4"/>
        <end position="287"/>
    </location>
</feature>
<dbReference type="InterPro" id="IPR036188">
    <property type="entry name" value="FAD/NAD-bd_sf"/>
</dbReference>
<comment type="caution">
    <text evidence="6">The sequence shown here is derived from an EMBL/GenBank/DDBJ whole genome shotgun (WGS) entry which is preliminary data.</text>
</comment>
<gene>
    <name evidence="6" type="ORF">ACFP3U_03190</name>
</gene>
<evidence type="ECO:0000256" key="2">
    <source>
        <dbReference type="ARBA" id="ARBA00022630"/>
    </source>
</evidence>
<evidence type="ECO:0000313" key="7">
    <source>
        <dbReference type="Proteomes" id="UP001595975"/>
    </source>
</evidence>
<protein>
    <submittedName>
        <fullName evidence="6">NAD(P)/FAD-dependent oxidoreductase</fullName>
        <ecNumber evidence="6">1.6.5.-</ecNumber>
    </submittedName>
</protein>
<sequence length="363" mass="38379">MSRTVVVVGGGYGGAAVAKALDAEADVVLIDPRDAFVNSAGSLRALVRPDWAHSIFFPFDTLLAHGEVIRDRVVSADPGGVTLASGRRVAADYLVLATGSDYAHPGKPAADSREEALEQLRGTHKELVGADRVLISGAGPVGLELAGEIKEVWPEKRVTVVAPGDRLLPALRPEVREELHRQLDALGVELRLGVRLVAEPATEPGRTGTFTVRLDTGEELTADLWFRAYGVRINGDYLADGRLVERTARGHVPVGATLALEQHPHVYAIGDLSAVPELKMAGNAMRHAEVVAKNIAAQLRGEPAEAVHVPTAEPFMLVPLGPRGGVGQLPGPDGPTLAPARTVAEYKGADLFTGRFAELFGTA</sequence>
<reference evidence="7" key="1">
    <citation type="journal article" date="2019" name="Int. J. Syst. Evol. Microbiol.">
        <title>The Global Catalogue of Microorganisms (GCM) 10K type strain sequencing project: providing services to taxonomists for standard genome sequencing and annotation.</title>
        <authorList>
            <consortium name="The Broad Institute Genomics Platform"/>
            <consortium name="The Broad Institute Genome Sequencing Center for Infectious Disease"/>
            <person name="Wu L."/>
            <person name="Ma J."/>
        </authorList>
    </citation>
    <scope>NUCLEOTIDE SEQUENCE [LARGE SCALE GENOMIC DNA]</scope>
    <source>
        <strain evidence="7">CGMCC 4.1437</strain>
    </source>
</reference>
<dbReference type="SUPFAM" id="SSF51905">
    <property type="entry name" value="FAD/NAD(P)-binding domain"/>
    <property type="match status" value="1"/>
</dbReference>
<organism evidence="6 7">
    <name type="scientific">Kitasatospora misakiensis</name>
    <dbReference type="NCBI Taxonomy" id="67330"/>
    <lineage>
        <taxon>Bacteria</taxon>
        <taxon>Bacillati</taxon>
        <taxon>Actinomycetota</taxon>
        <taxon>Actinomycetes</taxon>
        <taxon>Kitasatosporales</taxon>
        <taxon>Streptomycetaceae</taxon>
        <taxon>Kitasatospora</taxon>
    </lineage>
</organism>
<keyword evidence="3" id="KW-0274">FAD</keyword>
<comment type="similarity">
    <text evidence="1">Belongs to the FAD-dependent oxidoreductase family.</text>
</comment>
<evidence type="ECO:0000256" key="3">
    <source>
        <dbReference type="ARBA" id="ARBA00022827"/>
    </source>
</evidence>
<dbReference type="Pfam" id="PF07992">
    <property type="entry name" value="Pyr_redox_2"/>
    <property type="match status" value="1"/>
</dbReference>
<evidence type="ECO:0000313" key="6">
    <source>
        <dbReference type="EMBL" id="MFC5661982.1"/>
    </source>
</evidence>
<dbReference type="RefSeq" id="WP_380223575.1">
    <property type="nucleotide sequence ID" value="NZ_JBHSOF010000002.1"/>
</dbReference>
<accession>A0ABW0WWS7</accession>
<dbReference type="InterPro" id="IPR023753">
    <property type="entry name" value="FAD/NAD-binding_dom"/>
</dbReference>
<keyword evidence="2" id="KW-0285">Flavoprotein</keyword>
<proteinExistence type="inferred from homology"/>